<dbReference type="Proteomes" id="UP000324767">
    <property type="component" value="Unassembled WGS sequence"/>
</dbReference>
<comment type="caution">
    <text evidence="6">The sequence shown here is derived from an EMBL/GenBank/DDBJ whole genome shotgun (WGS) entry which is preliminary data.</text>
</comment>
<evidence type="ECO:0000313" key="6">
    <source>
        <dbReference type="EMBL" id="KAA6406911.1"/>
    </source>
</evidence>
<dbReference type="GO" id="GO:0022857">
    <property type="term" value="F:transmembrane transporter activity"/>
    <property type="evidence" value="ECO:0007669"/>
    <property type="project" value="InterPro"/>
</dbReference>
<name>A0A5M8PCE3_9LECA</name>
<proteinExistence type="predicted"/>
<feature type="transmembrane region" description="Helical" evidence="5">
    <location>
        <begin position="93"/>
        <end position="115"/>
    </location>
</feature>
<dbReference type="SUPFAM" id="SSF103473">
    <property type="entry name" value="MFS general substrate transporter"/>
    <property type="match status" value="1"/>
</dbReference>
<organism evidence="6 7">
    <name type="scientific">Lasallia pustulata</name>
    <dbReference type="NCBI Taxonomy" id="136370"/>
    <lineage>
        <taxon>Eukaryota</taxon>
        <taxon>Fungi</taxon>
        <taxon>Dikarya</taxon>
        <taxon>Ascomycota</taxon>
        <taxon>Pezizomycotina</taxon>
        <taxon>Lecanoromycetes</taxon>
        <taxon>OSLEUM clade</taxon>
        <taxon>Umbilicariomycetidae</taxon>
        <taxon>Umbilicariales</taxon>
        <taxon>Umbilicariaceae</taxon>
        <taxon>Lasallia</taxon>
    </lineage>
</organism>
<dbReference type="Pfam" id="PF07690">
    <property type="entry name" value="MFS_1"/>
    <property type="match status" value="1"/>
</dbReference>
<dbReference type="PANTHER" id="PTHR23507">
    <property type="entry name" value="ZGC:174356"/>
    <property type="match status" value="1"/>
</dbReference>
<evidence type="ECO:0000256" key="5">
    <source>
        <dbReference type="SAM" id="Phobius"/>
    </source>
</evidence>
<dbReference type="AlphaFoldDB" id="A0A5M8PCE3"/>
<keyword evidence="4 5" id="KW-0472">Membrane</keyword>
<evidence type="ECO:0000256" key="2">
    <source>
        <dbReference type="ARBA" id="ARBA00022692"/>
    </source>
</evidence>
<dbReference type="PANTHER" id="PTHR23507:SF1">
    <property type="entry name" value="FI18259P1-RELATED"/>
    <property type="match status" value="1"/>
</dbReference>
<protein>
    <submittedName>
        <fullName evidence="6">MFS transporter</fullName>
    </submittedName>
</protein>
<evidence type="ECO:0000256" key="1">
    <source>
        <dbReference type="ARBA" id="ARBA00004141"/>
    </source>
</evidence>
<sequence length="187" mass="21383">MMFPTPAMLAAIPYSYVADQYGRRLVFSLTEVGLILGMGWILLVCITWHHLPIELIWVSAVSRLIGGGPSGAFAMLLTMAADSSSDETRSKTFYRLFSAMLLTELLGPPISYGAMQHSLWLPYLLPWKYHLRLSFTDLLQVSEKYLYIYSSPSLCCWLRRTHVHDVYYYSYRHSVSRPKGICYLGHS</sequence>
<dbReference type="OrthoDB" id="194139at2759"/>
<keyword evidence="2 5" id="KW-0812">Transmembrane</keyword>
<dbReference type="Gene3D" id="1.20.1250.20">
    <property type="entry name" value="MFS general substrate transporter like domains"/>
    <property type="match status" value="1"/>
</dbReference>
<gene>
    <name evidence="6" type="ORF">FRX48_09209</name>
</gene>
<dbReference type="GO" id="GO:0016020">
    <property type="term" value="C:membrane"/>
    <property type="evidence" value="ECO:0007669"/>
    <property type="project" value="UniProtKB-SubCell"/>
</dbReference>
<feature type="transmembrane region" description="Helical" evidence="5">
    <location>
        <begin position="25"/>
        <end position="49"/>
    </location>
</feature>
<dbReference type="InterPro" id="IPR036259">
    <property type="entry name" value="MFS_trans_sf"/>
</dbReference>
<evidence type="ECO:0000313" key="7">
    <source>
        <dbReference type="Proteomes" id="UP000324767"/>
    </source>
</evidence>
<comment type="subcellular location">
    <subcellularLocation>
        <location evidence="1">Membrane</location>
        <topology evidence="1">Multi-pass membrane protein</topology>
    </subcellularLocation>
</comment>
<accession>A0A5M8PCE3</accession>
<dbReference type="InterPro" id="IPR011701">
    <property type="entry name" value="MFS"/>
</dbReference>
<feature type="transmembrane region" description="Helical" evidence="5">
    <location>
        <begin position="55"/>
        <end position="81"/>
    </location>
</feature>
<evidence type="ECO:0000256" key="4">
    <source>
        <dbReference type="ARBA" id="ARBA00023136"/>
    </source>
</evidence>
<evidence type="ECO:0000256" key="3">
    <source>
        <dbReference type="ARBA" id="ARBA00022989"/>
    </source>
</evidence>
<keyword evidence="3 5" id="KW-1133">Transmembrane helix</keyword>
<dbReference type="EMBL" id="VXIT01000021">
    <property type="protein sequence ID" value="KAA6406911.1"/>
    <property type="molecule type" value="Genomic_DNA"/>
</dbReference>
<reference evidence="6 7" key="1">
    <citation type="submission" date="2019-09" db="EMBL/GenBank/DDBJ databases">
        <title>The hologenome of the rock-dwelling lichen Lasallia pustulata.</title>
        <authorList>
            <person name="Greshake Tzovaras B."/>
            <person name="Segers F."/>
            <person name="Bicker A."/>
            <person name="Dal Grande F."/>
            <person name="Otte J."/>
            <person name="Hankeln T."/>
            <person name="Schmitt I."/>
            <person name="Ebersberger I."/>
        </authorList>
    </citation>
    <scope>NUCLEOTIDE SEQUENCE [LARGE SCALE GENOMIC DNA]</scope>
    <source>
        <strain evidence="6">A1-1</strain>
    </source>
</reference>